<protein>
    <recommendedName>
        <fullName evidence="9">Potassium channel tetramerisation-type BTB domain-containing protein</fullName>
    </recommendedName>
</protein>
<gene>
    <name evidence="10" type="ORF">CUNI_LOCUS9881</name>
</gene>
<sequence length="171" mass="19413">MIFADRSSVRSCRTPTRDESQTGLISDVAGPSNDTAWETDTKTEPQNKPRLHWEEGLEDQQVPTNQTEHVHVWDDTMCGASNNEPPKHFVRSQSTPIRKTKATDDAPEDMRVLLNVGGVRHETHVSTLKNVPDSRLSRLADVHISSGRGKQEYFFDRHPAVFNSIIDFYRT</sequence>
<comment type="subcellular location">
    <subcellularLocation>
        <location evidence="1">Membrane</location>
        <topology evidence="1">Multi-pass membrane protein</topology>
    </subcellularLocation>
</comment>
<dbReference type="Pfam" id="PF02214">
    <property type="entry name" value="BTB_2"/>
    <property type="match status" value="1"/>
</dbReference>
<proteinExistence type="predicted"/>
<reference evidence="10" key="1">
    <citation type="submission" date="2021-04" db="EMBL/GenBank/DDBJ databases">
        <authorList>
            <consortium name="Molecular Ecology Group"/>
        </authorList>
    </citation>
    <scope>NUCLEOTIDE SEQUENCE</scope>
</reference>
<dbReference type="GO" id="GO:0008076">
    <property type="term" value="C:voltage-gated potassium channel complex"/>
    <property type="evidence" value="ECO:0007669"/>
    <property type="project" value="InterPro"/>
</dbReference>
<feature type="region of interest" description="Disordered" evidence="8">
    <location>
        <begin position="77"/>
        <end position="105"/>
    </location>
</feature>
<keyword evidence="7" id="KW-0407">Ion channel</keyword>
<keyword evidence="3" id="KW-0812">Transmembrane</keyword>
<feature type="region of interest" description="Disordered" evidence="8">
    <location>
        <begin position="1"/>
        <end position="48"/>
    </location>
</feature>
<keyword evidence="2" id="KW-0813">Transport</keyword>
<dbReference type="PANTHER" id="PTHR11537">
    <property type="entry name" value="VOLTAGE-GATED POTASSIUM CHANNEL"/>
    <property type="match status" value="1"/>
</dbReference>
<dbReference type="EMBL" id="CAJHNH020001757">
    <property type="protein sequence ID" value="CAG5124323.1"/>
    <property type="molecule type" value="Genomic_DNA"/>
</dbReference>
<evidence type="ECO:0000313" key="11">
    <source>
        <dbReference type="Proteomes" id="UP000678393"/>
    </source>
</evidence>
<feature type="non-terminal residue" evidence="10">
    <location>
        <position position="171"/>
    </location>
</feature>
<feature type="domain" description="Potassium channel tetramerisation-type BTB" evidence="9">
    <location>
        <begin position="112"/>
        <end position="171"/>
    </location>
</feature>
<dbReference type="CDD" id="cd18317">
    <property type="entry name" value="BTB_POZ_Kv"/>
    <property type="match status" value="1"/>
</dbReference>
<evidence type="ECO:0000256" key="3">
    <source>
        <dbReference type="ARBA" id="ARBA00022692"/>
    </source>
</evidence>
<keyword evidence="5" id="KW-0406">Ion transport</keyword>
<keyword evidence="6" id="KW-0472">Membrane</keyword>
<dbReference type="OrthoDB" id="10025005at2759"/>
<dbReference type="InterPro" id="IPR028325">
    <property type="entry name" value="VG_K_chnl"/>
</dbReference>
<dbReference type="GO" id="GO:0005251">
    <property type="term" value="F:delayed rectifier potassium channel activity"/>
    <property type="evidence" value="ECO:0007669"/>
    <property type="project" value="TreeGrafter"/>
</dbReference>
<keyword evidence="11" id="KW-1185">Reference proteome</keyword>
<dbReference type="InterPro" id="IPR003131">
    <property type="entry name" value="T1-type_BTB"/>
</dbReference>
<keyword evidence="4" id="KW-1133">Transmembrane helix</keyword>
<comment type="caution">
    <text evidence="10">The sequence shown here is derived from an EMBL/GenBank/DDBJ whole genome shotgun (WGS) entry which is preliminary data.</text>
</comment>
<evidence type="ECO:0000256" key="4">
    <source>
        <dbReference type="ARBA" id="ARBA00022989"/>
    </source>
</evidence>
<dbReference type="Gene3D" id="3.30.710.10">
    <property type="entry name" value="Potassium Channel Kv1.1, Chain A"/>
    <property type="match status" value="1"/>
</dbReference>
<dbReference type="Proteomes" id="UP000678393">
    <property type="component" value="Unassembled WGS sequence"/>
</dbReference>
<evidence type="ECO:0000256" key="8">
    <source>
        <dbReference type="SAM" id="MobiDB-lite"/>
    </source>
</evidence>
<dbReference type="AlphaFoldDB" id="A0A8S3Z483"/>
<evidence type="ECO:0000256" key="6">
    <source>
        <dbReference type="ARBA" id="ARBA00023136"/>
    </source>
</evidence>
<dbReference type="GO" id="GO:0001508">
    <property type="term" value="P:action potential"/>
    <property type="evidence" value="ECO:0007669"/>
    <property type="project" value="TreeGrafter"/>
</dbReference>
<name>A0A8S3Z483_9EUPU</name>
<dbReference type="InterPro" id="IPR011333">
    <property type="entry name" value="SKP1/BTB/POZ_sf"/>
</dbReference>
<accession>A0A8S3Z483</accession>
<dbReference type="GO" id="GO:0051260">
    <property type="term" value="P:protein homooligomerization"/>
    <property type="evidence" value="ECO:0007669"/>
    <property type="project" value="InterPro"/>
</dbReference>
<evidence type="ECO:0000256" key="1">
    <source>
        <dbReference type="ARBA" id="ARBA00004141"/>
    </source>
</evidence>
<dbReference type="PANTHER" id="PTHR11537:SF252">
    <property type="entry name" value="POTASSIUM VOLTAGE-GATED CHANNEL PROTEIN SHAW"/>
    <property type="match status" value="1"/>
</dbReference>
<feature type="compositionally biased region" description="Basic and acidic residues" evidence="8">
    <location>
        <begin position="39"/>
        <end position="48"/>
    </location>
</feature>
<evidence type="ECO:0000313" key="10">
    <source>
        <dbReference type="EMBL" id="CAG5124323.1"/>
    </source>
</evidence>
<evidence type="ECO:0000259" key="9">
    <source>
        <dbReference type="Pfam" id="PF02214"/>
    </source>
</evidence>
<evidence type="ECO:0000256" key="7">
    <source>
        <dbReference type="ARBA" id="ARBA00023303"/>
    </source>
</evidence>
<dbReference type="SUPFAM" id="SSF54695">
    <property type="entry name" value="POZ domain"/>
    <property type="match status" value="1"/>
</dbReference>
<evidence type="ECO:0000256" key="5">
    <source>
        <dbReference type="ARBA" id="ARBA00023065"/>
    </source>
</evidence>
<organism evidence="10 11">
    <name type="scientific">Candidula unifasciata</name>
    <dbReference type="NCBI Taxonomy" id="100452"/>
    <lineage>
        <taxon>Eukaryota</taxon>
        <taxon>Metazoa</taxon>
        <taxon>Spiralia</taxon>
        <taxon>Lophotrochozoa</taxon>
        <taxon>Mollusca</taxon>
        <taxon>Gastropoda</taxon>
        <taxon>Heterobranchia</taxon>
        <taxon>Euthyneura</taxon>
        <taxon>Panpulmonata</taxon>
        <taxon>Eupulmonata</taxon>
        <taxon>Stylommatophora</taxon>
        <taxon>Helicina</taxon>
        <taxon>Helicoidea</taxon>
        <taxon>Geomitridae</taxon>
        <taxon>Candidula</taxon>
    </lineage>
</organism>
<evidence type="ECO:0000256" key="2">
    <source>
        <dbReference type="ARBA" id="ARBA00022448"/>
    </source>
</evidence>